<protein>
    <recommendedName>
        <fullName evidence="4">3-carboxymuconate cyclase</fullName>
    </recommendedName>
</protein>
<evidence type="ECO:0000256" key="1">
    <source>
        <dbReference type="SAM" id="SignalP"/>
    </source>
</evidence>
<dbReference type="Proteomes" id="UP000070054">
    <property type="component" value="Unassembled WGS sequence"/>
</dbReference>
<feature type="chain" id="PRO_5007802051" description="3-carboxymuconate cyclase" evidence="1">
    <location>
        <begin position="21"/>
        <end position="397"/>
    </location>
</feature>
<evidence type="ECO:0000313" key="2">
    <source>
        <dbReference type="EMBL" id="KXH33685.1"/>
    </source>
</evidence>
<proteinExistence type="predicted"/>
<dbReference type="OrthoDB" id="10006285at2759"/>
<keyword evidence="1" id="KW-0732">Signal</keyword>
<dbReference type="InterPro" id="IPR015943">
    <property type="entry name" value="WD40/YVTN_repeat-like_dom_sf"/>
</dbReference>
<keyword evidence="3" id="KW-1185">Reference proteome</keyword>
<accession>A0A135SCR6</accession>
<dbReference type="EMBL" id="JEMN01001550">
    <property type="protein sequence ID" value="KXH33685.1"/>
    <property type="molecule type" value="Genomic_DNA"/>
</dbReference>
<evidence type="ECO:0000313" key="3">
    <source>
        <dbReference type="Proteomes" id="UP000070054"/>
    </source>
</evidence>
<name>A0A135SCR6_9PEZI</name>
<dbReference type="Gene3D" id="2.130.10.10">
    <property type="entry name" value="YVTN repeat-like/Quinoprotein amine dehydrogenase"/>
    <property type="match status" value="1"/>
</dbReference>
<sequence length="397" mass="40520">MRQHIILSCCFVVSISIVSGRTTAGCKAESQPGKAIYTITNDQANSVIAIPISSNGMLAKGATFSTGGFGSNFLDGTSDEPAAPDALASQSALTIAGNSLFAVNAGSNTVTMFSIDPLNSTKLTMIGQPVAVLGQFPNTIAASTKHNIVCVGCSGAQSGVSCARFSKHGLESMDTLRPVGLSQTTPPVGPTNTISQVFFSNDQSTLLTTVKGDPSRNKTGFLGAYKVDSKGFVEQDGVQSSPNGTTVLFGSSTIPKSNDLFVTDASFGGVILSVDSKTKVASVKGVGVIGGQKATCWVAVSSVTGSAFVTDVGTNRLIEMSLSDASIKSTLDLSANGDPGLTDLRAGGRFVYALSPGNGTTQSAIAVVDAVLKKQVQHFALGQLGVGKSAQGMAVRL</sequence>
<comment type="caution">
    <text evidence="2">The sequence shown here is derived from an EMBL/GenBank/DDBJ whole genome shotgun (WGS) entry which is preliminary data.</text>
</comment>
<feature type="signal peptide" evidence="1">
    <location>
        <begin position="1"/>
        <end position="20"/>
    </location>
</feature>
<gene>
    <name evidence="2" type="ORF">CNYM01_10405</name>
</gene>
<reference evidence="2 3" key="1">
    <citation type="submission" date="2014-02" db="EMBL/GenBank/DDBJ databases">
        <title>The genome sequence of Colletotrichum nymphaeae SA-01.</title>
        <authorList>
            <person name="Baroncelli R."/>
            <person name="Thon M.R."/>
        </authorList>
    </citation>
    <scope>NUCLEOTIDE SEQUENCE [LARGE SCALE GENOMIC DNA]</scope>
    <source>
        <strain evidence="2 3">SA-01</strain>
    </source>
</reference>
<dbReference type="AlphaFoldDB" id="A0A135SCR6"/>
<evidence type="ECO:0008006" key="4">
    <source>
        <dbReference type="Google" id="ProtNLM"/>
    </source>
</evidence>
<organism evidence="2 3">
    <name type="scientific">Colletotrichum nymphaeae SA-01</name>
    <dbReference type="NCBI Taxonomy" id="1460502"/>
    <lineage>
        <taxon>Eukaryota</taxon>
        <taxon>Fungi</taxon>
        <taxon>Dikarya</taxon>
        <taxon>Ascomycota</taxon>
        <taxon>Pezizomycotina</taxon>
        <taxon>Sordariomycetes</taxon>
        <taxon>Hypocreomycetidae</taxon>
        <taxon>Glomerellales</taxon>
        <taxon>Glomerellaceae</taxon>
        <taxon>Colletotrichum</taxon>
        <taxon>Colletotrichum acutatum species complex</taxon>
    </lineage>
</organism>
<dbReference type="SUPFAM" id="SSF75011">
    <property type="entry name" value="3-carboxy-cis,cis-mucoante lactonizing enzyme"/>
    <property type="match status" value="1"/>
</dbReference>